<evidence type="ECO:0000256" key="6">
    <source>
        <dbReference type="PIRSR" id="PIRSR015894-2"/>
    </source>
</evidence>
<feature type="compositionally biased region" description="Low complexity" evidence="8">
    <location>
        <begin position="311"/>
        <end position="320"/>
    </location>
</feature>
<dbReference type="SUPFAM" id="SSF53335">
    <property type="entry name" value="S-adenosyl-L-methionine-dependent methyltransferases"/>
    <property type="match status" value="1"/>
</dbReference>
<dbReference type="InParanoid" id="A0A2K1QTM9"/>
<dbReference type="GO" id="GO:0006355">
    <property type="term" value="P:regulation of DNA-templated transcription"/>
    <property type="evidence" value="ECO:0007669"/>
    <property type="project" value="TreeGrafter"/>
</dbReference>
<gene>
    <name evidence="12" type="ORF">CAC42_6222</name>
</gene>
<evidence type="ECO:0000256" key="8">
    <source>
        <dbReference type="SAM" id="MobiDB-lite"/>
    </source>
</evidence>
<comment type="caution">
    <text evidence="12">The sequence shown here is derived from an EMBL/GenBank/DDBJ whole genome shotgun (WGS) entry which is preliminary data.</text>
</comment>
<evidence type="ECO:0000259" key="11">
    <source>
        <dbReference type="Pfam" id="PF17286"/>
    </source>
</evidence>
<keyword evidence="3 4" id="KW-0949">S-adenosyl-L-methionine</keyword>
<evidence type="ECO:0000256" key="7">
    <source>
        <dbReference type="PIRSR" id="PIRSR015894-3"/>
    </source>
</evidence>
<dbReference type="Pfam" id="PF17285">
    <property type="entry name" value="PRMT5_TIM"/>
    <property type="match status" value="1"/>
</dbReference>
<feature type="binding site" evidence="6">
    <location>
        <position position="447"/>
    </location>
    <ligand>
        <name>S-adenosyl-L-methionine</name>
        <dbReference type="ChEBI" id="CHEBI:59789"/>
    </ligand>
</feature>
<accession>A0A2K1QTM9</accession>
<proteinExistence type="inferred from homology"/>
<dbReference type="InterPro" id="IPR035247">
    <property type="entry name" value="PRMT5_TIM"/>
</dbReference>
<feature type="region of interest" description="Disordered" evidence="8">
    <location>
        <begin position="311"/>
        <end position="331"/>
    </location>
</feature>
<dbReference type="Gene3D" id="3.20.20.150">
    <property type="entry name" value="Divalent-metal-dependent TIM barrel enzymes"/>
    <property type="match status" value="1"/>
</dbReference>
<feature type="binding site" evidence="6">
    <location>
        <position position="382"/>
    </location>
    <ligand>
        <name>S-adenosyl-L-methionine</name>
        <dbReference type="ChEBI" id="CHEBI:59789"/>
    </ligand>
</feature>
<dbReference type="STRING" id="2082308.A0A2K1QTM9"/>
<dbReference type="InterPro" id="IPR025799">
    <property type="entry name" value="Arg_MeTrfase"/>
</dbReference>
<evidence type="ECO:0000256" key="3">
    <source>
        <dbReference type="ARBA" id="ARBA00022691"/>
    </source>
</evidence>
<feature type="active site" description="Proton donor/acceptor" evidence="5">
    <location>
        <position position="508"/>
    </location>
</feature>
<feature type="binding site" evidence="6">
    <location>
        <begin position="391"/>
        <end position="392"/>
    </location>
    <ligand>
        <name>S-adenosyl-L-methionine</name>
        <dbReference type="ChEBI" id="CHEBI:59789"/>
    </ligand>
</feature>
<sequence>MDAMEQSGPPPPAFYIGHHDVNRGTTVSEALMDRARIIGYDMITTPITNVSFRDHVQKLLDGHRQTGHSSQDLSAMPLVPSLGPEFTDLSPDSSTAAMIAQLSPWADVTSADELVAHISRQVIRIEIAYAAFCGIGNVILPPLYRHHNKPPTVRAISAFADVVSQTLGIGPYLQILVPFPMDDQKLADEDVLTYELEGHLEKGISANEDDGRSKMDSMSPWDAWDHVRTTCNHASKLAVALSIPRLLPSDHLQSRWYSEPLRILSLSSSSFASNPNHHPVLSKAHQAMLIKYMRLQQAPWLLLSGPSELPSPNSLSSAEPTPAEAAHMPPATPSQVPRLAYLRYLQRTQPPLPPLARFAQGYQDFLQSPLQPLTDNLESITYEVFEKDPIKYAWYEQATALALKDLHEALRRPIVVAVVGAGRGPLMTRALKASGTTGIPILPYAVEKNPNAFVLLQRRNATDSLWGGKVQIIKTDMRSWAGPIDQQGRSAKVDILISELLGSFADNELSPECLDGVQHHLDPQHGVSIPQSYTAWITPVASPRIHADLLHRPGDPNKWVLPYVTMLHQFSFLSHTDKPLAPTPAGLLSFEPSIQQCWEFSHPVPRSILEQSALRRRGGQLAPGLSGSDGWNEHNVRSCHLNFPVGEVSRGVCHGLAGYFETVLYRSRDGSQIVELSTNPNTEEKSKDMISWFPIFFPLKTPLHVPDGSEVRVDMHRNTDDRKVWYTWQ</sequence>
<dbReference type="InterPro" id="IPR035075">
    <property type="entry name" value="PRMT5"/>
</dbReference>
<feature type="site" description="Critical for specifying symmetric addition of methyl groups" evidence="7">
    <location>
        <position position="385"/>
    </location>
</feature>
<dbReference type="InterPro" id="IPR007857">
    <property type="entry name" value="Arg_MeTrfase_PRMT5"/>
</dbReference>
<keyword evidence="13" id="KW-1185">Reference proteome</keyword>
<evidence type="ECO:0000256" key="4">
    <source>
        <dbReference type="PIRNR" id="PIRNR015894"/>
    </source>
</evidence>
<dbReference type="OrthoDB" id="1368803at2759"/>
<evidence type="ECO:0000256" key="2">
    <source>
        <dbReference type="ARBA" id="ARBA00022679"/>
    </source>
</evidence>
<feature type="domain" description="PRMT5 TIM barrel" evidence="10">
    <location>
        <begin position="39"/>
        <end position="347"/>
    </location>
</feature>
<dbReference type="Pfam" id="PF05185">
    <property type="entry name" value="PRMT5"/>
    <property type="match status" value="1"/>
</dbReference>
<evidence type="ECO:0000259" key="9">
    <source>
        <dbReference type="Pfam" id="PF05185"/>
    </source>
</evidence>
<dbReference type="PANTHER" id="PTHR10738">
    <property type="entry name" value="PROTEIN ARGININE N-METHYLTRANSFERASE 5"/>
    <property type="match status" value="1"/>
</dbReference>
<dbReference type="GO" id="GO:0005829">
    <property type="term" value="C:cytosol"/>
    <property type="evidence" value="ECO:0007669"/>
    <property type="project" value="TreeGrafter"/>
</dbReference>
<dbReference type="PIRSF" id="PIRSF015894">
    <property type="entry name" value="Skb1_MeTrfase"/>
    <property type="match status" value="1"/>
</dbReference>
<name>A0A2K1QTM9_9PEZI</name>
<organism evidence="12 13">
    <name type="scientific">Sphaceloma murrayae</name>
    <dbReference type="NCBI Taxonomy" id="2082308"/>
    <lineage>
        <taxon>Eukaryota</taxon>
        <taxon>Fungi</taxon>
        <taxon>Dikarya</taxon>
        <taxon>Ascomycota</taxon>
        <taxon>Pezizomycotina</taxon>
        <taxon>Dothideomycetes</taxon>
        <taxon>Dothideomycetidae</taxon>
        <taxon>Myriangiales</taxon>
        <taxon>Elsinoaceae</taxon>
        <taxon>Sphaceloma</taxon>
    </lineage>
</organism>
<dbReference type="GO" id="GO:0016274">
    <property type="term" value="F:protein-arginine N-methyltransferase activity"/>
    <property type="evidence" value="ECO:0007669"/>
    <property type="project" value="InterPro"/>
</dbReference>
<dbReference type="Proteomes" id="UP000243797">
    <property type="component" value="Unassembled WGS sequence"/>
</dbReference>
<protein>
    <recommendedName>
        <fullName evidence="4">Protein arginine N-methyltransferase</fullName>
    </recommendedName>
</protein>
<feature type="binding site" evidence="6">
    <location>
        <begin position="476"/>
        <end position="477"/>
    </location>
    <ligand>
        <name>S-adenosyl-L-methionine</name>
        <dbReference type="ChEBI" id="CHEBI:59789"/>
    </ligand>
</feature>
<dbReference type="GO" id="GO:0005634">
    <property type="term" value="C:nucleus"/>
    <property type="evidence" value="ECO:0007669"/>
    <property type="project" value="TreeGrafter"/>
</dbReference>
<dbReference type="Gene3D" id="3.40.50.150">
    <property type="entry name" value="Vaccinia Virus protein VP39"/>
    <property type="match status" value="1"/>
</dbReference>
<dbReference type="PROSITE" id="PS51678">
    <property type="entry name" value="SAM_MT_PRMT"/>
    <property type="match status" value="1"/>
</dbReference>
<evidence type="ECO:0000256" key="1">
    <source>
        <dbReference type="ARBA" id="ARBA00022603"/>
    </source>
</evidence>
<dbReference type="FunCoup" id="A0A2K1QTM9">
    <property type="interactions" value="985"/>
</dbReference>
<evidence type="ECO:0000313" key="13">
    <source>
        <dbReference type="Proteomes" id="UP000243797"/>
    </source>
</evidence>
<evidence type="ECO:0000256" key="5">
    <source>
        <dbReference type="PIRSR" id="PIRSR015894-1"/>
    </source>
</evidence>
<feature type="domain" description="PRMT5 oligomerisation" evidence="11">
    <location>
        <begin position="532"/>
        <end position="728"/>
    </location>
</feature>
<dbReference type="AlphaFoldDB" id="A0A2K1QTM9"/>
<dbReference type="EMBL" id="NKHZ01000041">
    <property type="protein sequence ID" value="PNS18405.1"/>
    <property type="molecule type" value="Genomic_DNA"/>
</dbReference>
<dbReference type="Pfam" id="PF17286">
    <property type="entry name" value="PRMT5_C"/>
    <property type="match status" value="1"/>
</dbReference>
<dbReference type="InterPro" id="IPR035248">
    <property type="entry name" value="PRMT5_C"/>
</dbReference>
<evidence type="ECO:0000313" key="12">
    <source>
        <dbReference type="EMBL" id="PNS18405.1"/>
    </source>
</evidence>
<reference evidence="12 13" key="1">
    <citation type="submission" date="2017-06" db="EMBL/GenBank/DDBJ databases">
        <title>Draft genome sequence of a variant of Elsinoe murrayae.</title>
        <authorList>
            <person name="Cheng Q."/>
        </authorList>
    </citation>
    <scope>NUCLEOTIDE SEQUENCE [LARGE SCALE GENOMIC DNA]</scope>
    <source>
        <strain evidence="12 13">CQ-2017a</strain>
    </source>
</reference>
<keyword evidence="1 4" id="KW-0489">Methyltransferase</keyword>
<dbReference type="PANTHER" id="PTHR10738:SF0">
    <property type="entry name" value="PROTEIN ARGININE N-METHYLTRANSFERASE 5"/>
    <property type="match status" value="1"/>
</dbReference>
<evidence type="ECO:0000259" key="10">
    <source>
        <dbReference type="Pfam" id="PF17285"/>
    </source>
</evidence>
<dbReference type="InterPro" id="IPR029063">
    <property type="entry name" value="SAM-dependent_MTases_sf"/>
</dbReference>
<feature type="domain" description="PRMT5 arginine-N-methyltransferase" evidence="9">
    <location>
        <begin position="357"/>
        <end position="529"/>
    </location>
</feature>
<comment type="similarity">
    <text evidence="4">Belongs to the class I-like SAM-binding methyltransferase superfamily.</text>
</comment>
<feature type="active site" description="Proton donor/acceptor" evidence="5">
    <location>
        <position position="499"/>
    </location>
</feature>
<dbReference type="GO" id="GO:0032259">
    <property type="term" value="P:methylation"/>
    <property type="evidence" value="ECO:0007669"/>
    <property type="project" value="UniProtKB-KW"/>
</dbReference>
<dbReference type="Gene3D" id="2.70.160.11">
    <property type="entry name" value="Hnrnp arginine n-methyltransferase1"/>
    <property type="match status" value="1"/>
</dbReference>
<keyword evidence="2 4" id="KW-0808">Transferase</keyword>